<reference evidence="1 2" key="1">
    <citation type="journal article" name="Sci. Rep.">
        <title>Genome-scale phylogenetic analyses confirm Olpidium as the closest living zoosporic fungus to the non-flagellated, terrestrial fungi.</title>
        <authorList>
            <person name="Chang Y."/>
            <person name="Rochon D."/>
            <person name="Sekimoto S."/>
            <person name="Wang Y."/>
            <person name="Chovatia M."/>
            <person name="Sandor L."/>
            <person name="Salamov A."/>
            <person name="Grigoriev I.V."/>
            <person name="Stajich J.E."/>
            <person name="Spatafora J.W."/>
        </authorList>
    </citation>
    <scope>NUCLEOTIDE SEQUENCE [LARGE SCALE GENOMIC DNA]</scope>
    <source>
        <strain evidence="1">S191</strain>
    </source>
</reference>
<keyword evidence="2" id="KW-1185">Reference proteome</keyword>
<dbReference type="EMBL" id="JAEFCI010004780">
    <property type="protein sequence ID" value="KAG5460747.1"/>
    <property type="molecule type" value="Genomic_DNA"/>
</dbReference>
<comment type="caution">
    <text evidence="1">The sequence shown here is derived from an EMBL/GenBank/DDBJ whole genome shotgun (WGS) entry which is preliminary data.</text>
</comment>
<organism evidence="1 2">
    <name type="scientific">Olpidium bornovanus</name>
    <dbReference type="NCBI Taxonomy" id="278681"/>
    <lineage>
        <taxon>Eukaryota</taxon>
        <taxon>Fungi</taxon>
        <taxon>Fungi incertae sedis</taxon>
        <taxon>Olpidiomycota</taxon>
        <taxon>Olpidiomycotina</taxon>
        <taxon>Olpidiomycetes</taxon>
        <taxon>Olpidiales</taxon>
        <taxon>Olpidiaceae</taxon>
        <taxon>Olpidium</taxon>
    </lineage>
</organism>
<dbReference type="Proteomes" id="UP000673691">
    <property type="component" value="Unassembled WGS sequence"/>
</dbReference>
<evidence type="ECO:0000313" key="1">
    <source>
        <dbReference type="EMBL" id="KAG5460747.1"/>
    </source>
</evidence>
<evidence type="ECO:0000313" key="2">
    <source>
        <dbReference type="Proteomes" id="UP000673691"/>
    </source>
</evidence>
<protein>
    <submittedName>
        <fullName evidence="1">Uncharacterized protein</fullName>
    </submittedName>
</protein>
<sequence>MSGCFPSPRPTNRPAAPIEAALWANNVGVRHPLKQRNAGAAVVKGTGSRDSRWSFRNGRRRGGRGAEIAFDAFALPSCIREASRWVCSTHGPSAGQIGRSRLGRCFRACGKIVGFVDPVIHRRLRAPKKCRHGARALSLGGILERPI</sequence>
<gene>
    <name evidence="1" type="ORF">BJ554DRAFT_7164</name>
</gene>
<accession>A0A8H8DK40</accession>
<name>A0A8H8DK40_9FUNG</name>
<proteinExistence type="predicted"/>
<dbReference type="AlphaFoldDB" id="A0A8H8DK40"/>